<feature type="domain" description="EF-hand" evidence="2">
    <location>
        <begin position="104"/>
        <end position="139"/>
    </location>
</feature>
<evidence type="ECO:0000256" key="1">
    <source>
        <dbReference type="ARBA" id="ARBA00022837"/>
    </source>
</evidence>
<dbReference type="InterPro" id="IPR011992">
    <property type="entry name" value="EF-hand-dom_pair"/>
</dbReference>
<evidence type="ECO:0000313" key="3">
    <source>
        <dbReference type="Proteomes" id="UP000085678"/>
    </source>
</evidence>
<evidence type="ECO:0000259" key="2">
    <source>
        <dbReference type="PROSITE" id="PS50222"/>
    </source>
</evidence>
<dbReference type="RefSeq" id="XP_013399748.1">
    <property type="nucleotide sequence ID" value="XM_013544294.1"/>
</dbReference>
<dbReference type="InterPro" id="IPR018247">
    <property type="entry name" value="EF_Hand_1_Ca_BS"/>
</dbReference>
<dbReference type="OrthoDB" id="6229588at2759"/>
<evidence type="ECO:0000313" key="4">
    <source>
        <dbReference type="RefSeq" id="XP_013399748.1"/>
    </source>
</evidence>
<dbReference type="STRING" id="7574.A0A1S3INU7"/>
<dbReference type="AlphaFoldDB" id="A0A1S3INU7"/>
<gene>
    <name evidence="4" type="primary">LOC106165933</name>
</gene>
<dbReference type="GeneID" id="106165933"/>
<name>A0A1S3INU7_LINAN</name>
<keyword evidence="3" id="KW-1185">Reference proteome</keyword>
<dbReference type="PROSITE" id="PS00018">
    <property type="entry name" value="EF_HAND_1"/>
    <property type="match status" value="1"/>
</dbReference>
<sequence>MEVTKQEYVDAVVDRICQYMDREMAGILAPMWTYTWQRFWYNGGPRGRKTVDEMIKDHRYALSSRLYVHSAATWLRIAFDTVLARGKEVISLDEYSLFLKCFDVHPLSAKFAFHSLDTNHDNLLSKEEFINGGRLFFTASNSTVGDHFWGPMLA</sequence>
<proteinExistence type="predicted"/>
<dbReference type="InParanoid" id="A0A1S3INU7"/>
<reference evidence="4" key="1">
    <citation type="submission" date="2025-08" db="UniProtKB">
        <authorList>
            <consortium name="RefSeq"/>
        </authorList>
    </citation>
    <scope>IDENTIFICATION</scope>
    <source>
        <tissue evidence="4">Gonads</tissue>
    </source>
</reference>
<keyword evidence="1" id="KW-0106">Calcium</keyword>
<dbReference type="KEGG" id="lak:106165933"/>
<accession>A0A1S3INU7</accession>
<dbReference type="InterPro" id="IPR002048">
    <property type="entry name" value="EF_hand_dom"/>
</dbReference>
<dbReference type="PROSITE" id="PS50222">
    <property type="entry name" value="EF_HAND_2"/>
    <property type="match status" value="1"/>
</dbReference>
<protein>
    <submittedName>
        <fullName evidence="4">Sarcoplasmic calcium-binding protein-like</fullName>
    </submittedName>
</protein>
<dbReference type="GO" id="GO:0005509">
    <property type="term" value="F:calcium ion binding"/>
    <property type="evidence" value="ECO:0007669"/>
    <property type="project" value="InterPro"/>
</dbReference>
<organism evidence="3 4">
    <name type="scientific">Lingula anatina</name>
    <name type="common">Brachiopod</name>
    <name type="synonym">Lingula unguis</name>
    <dbReference type="NCBI Taxonomy" id="7574"/>
    <lineage>
        <taxon>Eukaryota</taxon>
        <taxon>Metazoa</taxon>
        <taxon>Spiralia</taxon>
        <taxon>Lophotrochozoa</taxon>
        <taxon>Brachiopoda</taxon>
        <taxon>Linguliformea</taxon>
        <taxon>Lingulata</taxon>
        <taxon>Lingulida</taxon>
        <taxon>Linguloidea</taxon>
        <taxon>Lingulidae</taxon>
        <taxon>Lingula</taxon>
    </lineage>
</organism>
<dbReference type="Gene3D" id="1.10.238.10">
    <property type="entry name" value="EF-hand"/>
    <property type="match status" value="1"/>
</dbReference>
<dbReference type="Proteomes" id="UP000085678">
    <property type="component" value="Unplaced"/>
</dbReference>
<dbReference type="SUPFAM" id="SSF47473">
    <property type="entry name" value="EF-hand"/>
    <property type="match status" value="1"/>
</dbReference>